<dbReference type="GO" id="GO:0030638">
    <property type="term" value="P:polyketide metabolic process"/>
    <property type="evidence" value="ECO:0007669"/>
    <property type="project" value="InterPro"/>
</dbReference>
<evidence type="ECO:0000313" key="1">
    <source>
        <dbReference type="EMBL" id="PXX55558.1"/>
    </source>
</evidence>
<gene>
    <name evidence="1" type="ORF">DFR70_12127</name>
</gene>
<accession>A0A318JMJ8</accession>
<sequence>MSEADKAIVRRVFDEMATQGNLDIAYAIYSPRYIDHQPFPGAPDKGPEGAHTSIGLMRTVCPDLVVTTHEMSAHDGLVACHNTWAGTHLGEVLNIPPTGQPVSFNALVVFRVDQGLIAERWSIGFDQNMRRALGLTFKWSSPRVS</sequence>
<dbReference type="Gene3D" id="3.10.450.50">
    <property type="match status" value="1"/>
</dbReference>
<dbReference type="OrthoDB" id="129343at2"/>
<dbReference type="PANTHER" id="PTHR38436:SF1">
    <property type="entry name" value="ESTER CYCLASE"/>
    <property type="match status" value="1"/>
</dbReference>
<dbReference type="SUPFAM" id="SSF54427">
    <property type="entry name" value="NTF2-like"/>
    <property type="match status" value="1"/>
</dbReference>
<dbReference type="PANTHER" id="PTHR38436">
    <property type="entry name" value="POLYKETIDE CYCLASE SNOAL-LIKE DOMAIN"/>
    <property type="match status" value="1"/>
</dbReference>
<keyword evidence="2" id="KW-1185">Reference proteome</keyword>
<comment type="caution">
    <text evidence="1">The sequence shown here is derived from an EMBL/GenBank/DDBJ whole genome shotgun (WGS) entry which is preliminary data.</text>
</comment>
<dbReference type="RefSeq" id="WP_051187760.1">
    <property type="nucleotide sequence ID" value="NZ_QJKF01000021.1"/>
</dbReference>
<dbReference type="Pfam" id="PF07366">
    <property type="entry name" value="SnoaL"/>
    <property type="match status" value="1"/>
</dbReference>
<protein>
    <submittedName>
        <fullName evidence="1">SnoaL-like polyketide cyclase</fullName>
    </submittedName>
</protein>
<dbReference type="InterPro" id="IPR009959">
    <property type="entry name" value="Cyclase_SnoaL-like"/>
</dbReference>
<dbReference type="InterPro" id="IPR032710">
    <property type="entry name" value="NTF2-like_dom_sf"/>
</dbReference>
<evidence type="ECO:0000313" key="2">
    <source>
        <dbReference type="Proteomes" id="UP000247569"/>
    </source>
</evidence>
<reference evidence="1 2" key="1">
    <citation type="submission" date="2018-05" db="EMBL/GenBank/DDBJ databases">
        <title>Genomic Encyclopedia of Type Strains, Phase IV (KMG-IV): sequencing the most valuable type-strain genomes for metagenomic binning, comparative biology and taxonomic classification.</title>
        <authorList>
            <person name="Goeker M."/>
        </authorList>
    </citation>
    <scope>NUCLEOTIDE SEQUENCE [LARGE SCALE GENOMIC DNA]</scope>
    <source>
        <strain evidence="1 2">DSM 44704</strain>
    </source>
</reference>
<dbReference type="Proteomes" id="UP000247569">
    <property type="component" value="Unassembled WGS sequence"/>
</dbReference>
<name>A0A318JMJ8_9NOCA</name>
<proteinExistence type="predicted"/>
<dbReference type="AlphaFoldDB" id="A0A318JMJ8"/>
<dbReference type="EMBL" id="QJKF01000021">
    <property type="protein sequence ID" value="PXX55558.1"/>
    <property type="molecule type" value="Genomic_DNA"/>
</dbReference>
<organism evidence="1 2">
    <name type="scientific">Nocardia tenerifensis</name>
    <dbReference type="NCBI Taxonomy" id="228006"/>
    <lineage>
        <taxon>Bacteria</taxon>
        <taxon>Bacillati</taxon>
        <taxon>Actinomycetota</taxon>
        <taxon>Actinomycetes</taxon>
        <taxon>Mycobacteriales</taxon>
        <taxon>Nocardiaceae</taxon>
        <taxon>Nocardia</taxon>
    </lineage>
</organism>